<name>A0AAP0WNG2_LIQFO</name>
<reference evidence="1 2" key="1">
    <citation type="journal article" date="2024" name="Plant J.">
        <title>Genome sequences and population genomics reveal climatic adaptation and genomic divergence between two closely related sweetgum species.</title>
        <authorList>
            <person name="Xu W.Q."/>
            <person name="Ren C.Q."/>
            <person name="Zhang X.Y."/>
            <person name="Comes H.P."/>
            <person name="Liu X.H."/>
            <person name="Li Y.G."/>
            <person name="Kettle C.J."/>
            <person name="Jalonen R."/>
            <person name="Gaisberger H."/>
            <person name="Ma Y.Z."/>
            <person name="Qiu Y.X."/>
        </authorList>
    </citation>
    <scope>NUCLEOTIDE SEQUENCE [LARGE SCALE GENOMIC DNA]</scope>
    <source>
        <strain evidence="1">Hangzhou</strain>
    </source>
</reference>
<sequence>MKRTIETWCRVSGTIRKLIRMTRIIRIVPLYWKLYKKEDARKQSQQVSLCTKVSRKQSRQVQLCTKVPRGRKWRFRGRSRHANNVSNMKSNLMMKSKIDYLKSQEVKNLVAMKKNSLKKNRSVSPVMKPGGFPRRMLL</sequence>
<dbReference type="Proteomes" id="UP001415857">
    <property type="component" value="Unassembled WGS sequence"/>
</dbReference>
<dbReference type="EMBL" id="JBBPBK010000011">
    <property type="protein sequence ID" value="KAK9274852.1"/>
    <property type="molecule type" value="Genomic_DNA"/>
</dbReference>
<proteinExistence type="predicted"/>
<keyword evidence="2" id="KW-1185">Reference proteome</keyword>
<dbReference type="PANTHER" id="PTHR47543">
    <property type="entry name" value="OS08G0169600 PROTEIN"/>
    <property type="match status" value="1"/>
</dbReference>
<dbReference type="AlphaFoldDB" id="A0AAP0WNG2"/>
<gene>
    <name evidence="1" type="ORF">L1049_022106</name>
</gene>
<accession>A0AAP0WNG2</accession>
<evidence type="ECO:0000313" key="2">
    <source>
        <dbReference type="Proteomes" id="UP001415857"/>
    </source>
</evidence>
<comment type="caution">
    <text evidence="1">The sequence shown here is derived from an EMBL/GenBank/DDBJ whole genome shotgun (WGS) entry which is preliminary data.</text>
</comment>
<organism evidence="1 2">
    <name type="scientific">Liquidambar formosana</name>
    <name type="common">Formosan gum</name>
    <dbReference type="NCBI Taxonomy" id="63359"/>
    <lineage>
        <taxon>Eukaryota</taxon>
        <taxon>Viridiplantae</taxon>
        <taxon>Streptophyta</taxon>
        <taxon>Embryophyta</taxon>
        <taxon>Tracheophyta</taxon>
        <taxon>Spermatophyta</taxon>
        <taxon>Magnoliopsida</taxon>
        <taxon>eudicotyledons</taxon>
        <taxon>Gunneridae</taxon>
        <taxon>Pentapetalae</taxon>
        <taxon>Saxifragales</taxon>
        <taxon>Altingiaceae</taxon>
        <taxon>Liquidambar</taxon>
    </lineage>
</organism>
<dbReference type="PANTHER" id="PTHR47543:SF2">
    <property type="entry name" value="RNA POLYMERASE II TRANSCRIPTION FACTOR SIII SUBUNIT A"/>
    <property type="match status" value="1"/>
</dbReference>
<evidence type="ECO:0000313" key="1">
    <source>
        <dbReference type="EMBL" id="KAK9274852.1"/>
    </source>
</evidence>
<protein>
    <submittedName>
        <fullName evidence="1">Uncharacterized protein</fullName>
    </submittedName>
</protein>